<keyword evidence="4" id="KW-0378">Hydrolase</keyword>
<comment type="caution">
    <text evidence="9">The sequence shown here is derived from an EMBL/GenBank/DDBJ whole genome shotgun (WGS) entry which is preliminary data.</text>
</comment>
<keyword evidence="7" id="KW-0456">Lyase</keyword>
<keyword evidence="5" id="KW-0190">Covalent protein-DNA linkage</keyword>
<dbReference type="PANTHER" id="PTHR13604:SF0">
    <property type="entry name" value="ABASIC SITE PROCESSING PROTEIN HMCES"/>
    <property type="match status" value="1"/>
</dbReference>
<dbReference type="GO" id="GO:0006508">
    <property type="term" value="P:proteolysis"/>
    <property type="evidence" value="ECO:0007669"/>
    <property type="project" value="UniProtKB-KW"/>
</dbReference>
<organism evidence="9 10">
    <name type="scientific">Dentiscutata erythropus</name>
    <dbReference type="NCBI Taxonomy" id="1348616"/>
    <lineage>
        <taxon>Eukaryota</taxon>
        <taxon>Fungi</taxon>
        <taxon>Fungi incertae sedis</taxon>
        <taxon>Mucoromycota</taxon>
        <taxon>Glomeromycotina</taxon>
        <taxon>Glomeromycetes</taxon>
        <taxon>Diversisporales</taxon>
        <taxon>Gigasporaceae</taxon>
        <taxon>Dentiscutata</taxon>
    </lineage>
</organism>
<dbReference type="Proteomes" id="UP000789405">
    <property type="component" value="Unassembled WGS sequence"/>
</dbReference>
<feature type="compositionally biased region" description="Basic and acidic residues" evidence="8">
    <location>
        <begin position="286"/>
        <end position="299"/>
    </location>
</feature>
<dbReference type="EMBL" id="CAJVPY010003887">
    <property type="protein sequence ID" value="CAG8604743.1"/>
    <property type="molecule type" value="Genomic_DNA"/>
</dbReference>
<dbReference type="InterPro" id="IPR003738">
    <property type="entry name" value="SRAP"/>
</dbReference>
<evidence type="ECO:0000256" key="7">
    <source>
        <dbReference type="ARBA" id="ARBA00023239"/>
    </source>
</evidence>
<feature type="compositionally biased region" description="Low complexity" evidence="8">
    <location>
        <begin position="336"/>
        <end position="346"/>
    </location>
</feature>
<dbReference type="AlphaFoldDB" id="A0A9N9GIK5"/>
<evidence type="ECO:0000256" key="8">
    <source>
        <dbReference type="SAM" id="MobiDB-lite"/>
    </source>
</evidence>
<evidence type="ECO:0000313" key="9">
    <source>
        <dbReference type="EMBL" id="CAG8604743.1"/>
    </source>
</evidence>
<dbReference type="InterPro" id="IPR036590">
    <property type="entry name" value="SRAP-like"/>
</dbReference>
<evidence type="ECO:0000256" key="5">
    <source>
        <dbReference type="ARBA" id="ARBA00023124"/>
    </source>
</evidence>
<evidence type="ECO:0000256" key="1">
    <source>
        <dbReference type="ARBA" id="ARBA00008136"/>
    </source>
</evidence>
<dbReference type="PANTHER" id="PTHR13604">
    <property type="entry name" value="DC12-RELATED"/>
    <property type="match status" value="1"/>
</dbReference>
<evidence type="ECO:0000256" key="3">
    <source>
        <dbReference type="ARBA" id="ARBA00022763"/>
    </source>
</evidence>
<dbReference type="GO" id="GO:0106300">
    <property type="term" value="P:protein-DNA covalent cross-linking repair"/>
    <property type="evidence" value="ECO:0007669"/>
    <property type="project" value="InterPro"/>
</dbReference>
<dbReference type="GO" id="GO:0008233">
    <property type="term" value="F:peptidase activity"/>
    <property type="evidence" value="ECO:0007669"/>
    <property type="project" value="UniProtKB-KW"/>
</dbReference>
<evidence type="ECO:0000256" key="2">
    <source>
        <dbReference type="ARBA" id="ARBA00022670"/>
    </source>
</evidence>
<proteinExistence type="inferred from homology"/>
<evidence type="ECO:0000256" key="6">
    <source>
        <dbReference type="ARBA" id="ARBA00023125"/>
    </source>
</evidence>
<name>A0A9N9GIK5_9GLOM</name>
<accession>A0A9N9GIK5</accession>
<dbReference type="OrthoDB" id="2111841at2759"/>
<keyword evidence="3" id="KW-0227">DNA damage</keyword>
<dbReference type="SUPFAM" id="SSF143081">
    <property type="entry name" value="BB1717-like"/>
    <property type="match status" value="1"/>
</dbReference>
<keyword evidence="10" id="KW-1185">Reference proteome</keyword>
<keyword evidence="6" id="KW-0238">DNA-binding</keyword>
<comment type="similarity">
    <text evidence="1">Belongs to the SOS response-associated peptidase family.</text>
</comment>
<feature type="region of interest" description="Disordered" evidence="8">
    <location>
        <begin position="258"/>
        <end position="400"/>
    </location>
</feature>
<dbReference type="GO" id="GO:0003697">
    <property type="term" value="F:single-stranded DNA binding"/>
    <property type="evidence" value="ECO:0007669"/>
    <property type="project" value="InterPro"/>
</dbReference>
<gene>
    <name evidence="9" type="ORF">DERYTH_LOCUS7829</name>
</gene>
<evidence type="ECO:0000313" key="10">
    <source>
        <dbReference type="Proteomes" id="UP000789405"/>
    </source>
</evidence>
<sequence>MCGRTLLHLAPDVVQQTLVSSNLNCTKWVDQGKYKPSFNVAPTYYEPVVRTDSESHENIIHSMRWGLVPSWAKDKSKSPTSTQSINCRDDSLFEISGKPMFKPLKNKSRCIVVAQGFYEWSREHKKKKTPYLIKRKDEKLLLFAGLYDKVQLENGDTLYTYTIITTSSSDFLSFVHDRMPVILENDSDCLSKWMDPNIRWCSEFEELLKPYEGELEWFYPVSQDVGNVSNDYPSLINPITKTNITSFFSGKKDEIKDKKSKSVINQKEEDDDIKESTSNDSIPAKRSLDDLKDDIKEDFTSNEGNDLKRSRKIPPSPDEKSFNNEDSDTEQLQAPSSSTISQKKSSLNFTAQKPNSTKKNKAKTTNVSAQRGTVQKKKQKSKDKAEGSAKITSFFPKSES</sequence>
<dbReference type="GO" id="GO:0016829">
    <property type="term" value="F:lyase activity"/>
    <property type="evidence" value="ECO:0007669"/>
    <property type="project" value="UniProtKB-KW"/>
</dbReference>
<evidence type="ECO:0000256" key="4">
    <source>
        <dbReference type="ARBA" id="ARBA00022801"/>
    </source>
</evidence>
<dbReference type="Gene3D" id="3.90.1680.10">
    <property type="entry name" value="SOS response associated peptidase-like"/>
    <property type="match status" value="1"/>
</dbReference>
<keyword evidence="2" id="KW-0645">Protease</keyword>
<protein>
    <submittedName>
        <fullName evidence="9">11063_t:CDS:1</fullName>
    </submittedName>
</protein>
<reference evidence="9" key="1">
    <citation type="submission" date="2021-06" db="EMBL/GenBank/DDBJ databases">
        <authorList>
            <person name="Kallberg Y."/>
            <person name="Tangrot J."/>
            <person name="Rosling A."/>
        </authorList>
    </citation>
    <scope>NUCLEOTIDE SEQUENCE</scope>
    <source>
        <strain evidence="9">MA453B</strain>
    </source>
</reference>
<dbReference type="Pfam" id="PF02586">
    <property type="entry name" value="SRAP"/>
    <property type="match status" value="1"/>
</dbReference>